<name>A0A5M3N979_CONPW</name>
<sequence length="273" mass="30674">MKVWRSTRTVTCWDTDLTITPSAQGIRRRFYEETSRSSIRSGAERSIRGDCGGADPRTTTCFAFTDSCVAAEPARYGVPVRFARGLQSTLSSTWYQWHTPIIWLFLAYFVKISRACMRGHPLRLNRAISLDFLSKGLQRGLPQPTPQQPKALSELQDQATLPSNSFSSEVELKPRQSGRPFKGDPMGLCCFCSTGLVMVPQGSGKGRHLAERSDTTLLCWSTEHVGYVVRQTALPHGISRCAVLYKRFRSKLRSLWFSGCIWCTCRQLAHLSV</sequence>
<organism evidence="1 2">
    <name type="scientific">Coniophora puteana (strain RWD-64-598)</name>
    <name type="common">Brown rot fungus</name>
    <dbReference type="NCBI Taxonomy" id="741705"/>
    <lineage>
        <taxon>Eukaryota</taxon>
        <taxon>Fungi</taxon>
        <taxon>Dikarya</taxon>
        <taxon>Basidiomycota</taxon>
        <taxon>Agaricomycotina</taxon>
        <taxon>Agaricomycetes</taxon>
        <taxon>Agaricomycetidae</taxon>
        <taxon>Boletales</taxon>
        <taxon>Coniophorineae</taxon>
        <taxon>Coniophoraceae</taxon>
        <taxon>Coniophora</taxon>
    </lineage>
</organism>
<comment type="caution">
    <text evidence="1">The sequence shown here is derived from an EMBL/GenBank/DDBJ whole genome shotgun (WGS) entry which is preliminary data.</text>
</comment>
<keyword evidence="2" id="KW-1185">Reference proteome</keyword>
<protein>
    <submittedName>
        <fullName evidence="1">Uncharacterized protein</fullName>
    </submittedName>
</protein>
<dbReference type="GeneID" id="19208750"/>
<dbReference type="Proteomes" id="UP000053558">
    <property type="component" value="Unassembled WGS sequence"/>
</dbReference>
<dbReference type="RefSeq" id="XP_007762720.1">
    <property type="nucleotide sequence ID" value="XM_007764530.1"/>
</dbReference>
<reference evidence="2" key="1">
    <citation type="journal article" date="2012" name="Science">
        <title>The Paleozoic origin of enzymatic lignin decomposition reconstructed from 31 fungal genomes.</title>
        <authorList>
            <person name="Floudas D."/>
            <person name="Binder M."/>
            <person name="Riley R."/>
            <person name="Barry K."/>
            <person name="Blanchette R.A."/>
            <person name="Henrissat B."/>
            <person name="Martinez A.T."/>
            <person name="Otillar R."/>
            <person name="Spatafora J.W."/>
            <person name="Yadav J.S."/>
            <person name="Aerts A."/>
            <person name="Benoit I."/>
            <person name="Boyd A."/>
            <person name="Carlson A."/>
            <person name="Copeland A."/>
            <person name="Coutinho P.M."/>
            <person name="de Vries R.P."/>
            <person name="Ferreira P."/>
            <person name="Findley K."/>
            <person name="Foster B."/>
            <person name="Gaskell J."/>
            <person name="Glotzer D."/>
            <person name="Gorecki P."/>
            <person name="Heitman J."/>
            <person name="Hesse C."/>
            <person name="Hori C."/>
            <person name="Igarashi K."/>
            <person name="Jurgens J.A."/>
            <person name="Kallen N."/>
            <person name="Kersten P."/>
            <person name="Kohler A."/>
            <person name="Kuees U."/>
            <person name="Kumar T.K.A."/>
            <person name="Kuo A."/>
            <person name="LaButti K."/>
            <person name="Larrondo L.F."/>
            <person name="Lindquist E."/>
            <person name="Ling A."/>
            <person name="Lombard V."/>
            <person name="Lucas S."/>
            <person name="Lundell T."/>
            <person name="Martin R."/>
            <person name="McLaughlin D.J."/>
            <person name="Morgenstern I."/>
            <person name="Morin E."/>
            <person name="Murat C."/>
            <person name="Nagy L.G."/>
            <person name="Nolan M."/>
            <person name="Ohm R.A."/>
            <person name="Patyshakuliyeva A."/>
            <person name="Rokas A."/>
            <person name="Ruiz-Duenas F.J."/>
            <person name="Sabat G."/>
            <person name="Salamov A."/>
            <person name="Samejima M."/>
            <person name="Schmutz J."/>
            <person name="Slot J.C."/>
            <person name="St John F."/>
            <person name="Stenlid J."/>
            <person name="Sun H."/>
            <person name="Sun S."/>
            <person name="Syed K."/>
            <person name="Tsang A."/>
            <person name="Wiebenga A."/>
            <person name="Young D."/>
            <person name="Pisabarro A."/>
            <person name="Eastwood D.C."/>
            <person name="Martin F."/>
            <person name="Cullen D."/>
            <person name="Grigoriev I.V."/>
            <person name="Hibbett D.S."/>
        </authorList>
    </citation>
    <scope>NUCLEOTIDE SEQUENCE [LARGE SCALE GENOMIC DNA]</scope>
    <source>
        <strain evidence="2">RWD-64-598 SS2</strain>
    </source>
</reference>
<evidence type="ECO:0000313" key="1">
    <source>
        <dbReference type="EMBL" id="EIW87401.1"/>
    </source>
</evidence>
<dbReference type="KEGG" id="cput:CONPUDRAFT_69622"/>
<evidence type="ECO:0000313" key="2">
    <source>
        <dbReference type="Proteomes" id="UP000053558"/>
    </source>
</evidence>
<dbReference type="AlphaFoldDB" id="A0A5M3N979"/>
<gene>
    <name evidence="1" type="ORF">CONPUDRAFT_69622</name>
</gene>
<dbReference type="EMBL" id="JH711573">
    <property type="protein sequence ID" value="EIW87401.1"/>
    <property type="molecule type" value="Genomic_DNA"/>
</dbReference>
<proteinExistence type="predicted"/>
<accession>A0A5M3N979</accession>